<gene>
    <name evidence="3" type="ORF">L2Y54_15020</name>
</gene>
<dbReference type="Proteomes" id="UP001054801">
    <property type="component" value="Chromosome"/>
</dbReference>
<organism evidence="3 4">
    <name type="scientific">Thiothrix winogradskyi</name>
    <dbReference type="NCBI Taxonomy" id="96472"/>
    <lineage>
        <taxon>Bacteria</taxon>
        <taxon>Pseudomonadati</taxon>
        <taxon>Pseudomonadota</taxon>
        <taxon>Gammaproteobacteria</taxon>
        <taxon>Thiotrichales</taxon>
        <taxon>Thiotrichaceae</taxon>
        <taxon>Thiothrix</taxon>
    </lineage>
</organism>
<sequence>MKIIYFSIPLLSSIVFISAPVTAEPVPQDAVCQSQVLAPALFRPGTEAVTVYESSTRYNTTPAQMGYGERKVKIADAYVEYEIIPAKFGEVTETKPSKSNANGWKSKHYQPLTAPKPNASKSKLPPSAGIPIARRYWQQTISQRKIAY</sequence>
<feature type="chain" id="PRO_5045345972" evidence="2">
    <location>
        <begin position="24"/>
        <end position="148"/>
    </location>
</feature>
<reference evidence="3" key="1">
    <citation type="journal article" date="2022" name="Microorganisms">
        <title>Two New Species of Filamentous Sulfur Bacteria of the Genus Thiothrix, Thiothrix winogradskyi sp. nov. and 'Candidatus Thiothrix sulfatifontis' sp. nov.</title>
        <authorList>
            <person name="Ravin N.V."/>
            <person name="Rossetti S."/>
            <person name="Beletsky A.V."/>
            <person name="Kadnikov V.V."/>
            <person name="Rudenko T.S."/>
            <person name="Smolyakov D.D."/>
            <person name="Moskvitina M.I."/>
            <person name="Gureeva M.V."/>
            <person name="Mardanov A.V."/>
            <person name="Grabovich M.Y."/>
        </authorList>
    </citation>
    <scope>NUCLEOTIDE SEQUENCE</scope>
    <source>
        <strain evidence="3">CT3</strain>
    </source>
</reference>
<evidence type="ECO:0000313" key="3">
    <source>
        <dbReference type="EMBL" id="UJS23250.1"/>
    </source>
</evidence>
<evidence type="ECO:0000256" key="1">
    <source>
        <dbReference type="SAM" id="MobiDB-lite"/>
    </source>
</evidence>
<keyword evidence="4" id="KW-1185">Reference proteome</keyword>
<proteinExistence type="predicted"/>
<protein>
    <submittedName>
        <fullName evidence="3">Uncharacterized protein</fullName>
    </submittedName>
</protein>
<feature type="region of interest" description="Disordered" evidence="1">
    <location>
        <begin position="92"/>
        <end position="127"/>
    </location>
</feature>
<accession>A0ABY3SXT7</accession>
<name>A0ABY3SXT7_9GAMM</name>
<keyword evidence="2" id="KW-0732">Signal</keyword>
<dbReference type="RefSeq" id="WP_236497208.1">
    <property type="nucleotide sequence ID" value="NZ_CP091244.1"/>
</dbReference>
<evidence type="ECO:0000256" key="2">
    <source>
        <dbReference type="SAM" id="SignalP"/>
    </source>
</evidence>
<evidence type="ECO:0000313" key="4">
    <source>
        <dbReference type="Proteomes" id="UP001054801"/>
    </source>
</evidence>
<dbReference type="EMBL" id="CP091244">
    <property type="protein sequence ID" value="UJS23250.1"/>
    <property type="molecule type" value="Genomic_DNA"/>
</dbReference>
<feature type="signal peptide" evidence="2">
    <location>
        <begin position="1"/>
        <end position="23"/>
    </location>
</feature>